<reference evidence="2 3" key="1">
    <citation type="journal article" date="2006" name="Nature">
        <title>Global trends of whole-genome duplications revealed by the ciliate Paramecium tetraurelia.</title>
        <authorList>
            <consortium name="Genoscope"/>
            <person name="Aury J.-M."/>
            <person name="Jaillon O."/>
            <person name="Duret L."/>
            <person name="Noel B."/>
            <person name="Jubin C."/>
            <person name="Porcel B.M."/>
            <person name="Segurens B."/>
            <person name="Daubin V."/>
            <person name="Anthouard V."/>
            <person name="Aiach N."/>
            <person name="Arnaiz O."/>
            <person name="Billaut A."/>
            <person name="Beisson J."/>
            <person name="Blanc I."/>
            <person name="Bouhouche K."/>
            <person name="Camara F."/>
            <person name="Duharcourt S."/>
            <person name="Guigo R."/>
            <person name="Gogendeau D."/>
            <person name="Katinka M."/>
            <person name="Keller A.-M."/>
            <person name="Kissmehl R."/>
            <person name="Klotz C."/>
            <person name="Koll F."/>
            <person name="Le Moue A."/>
            <person name="Lepere C."/>
            <person name="Malinsky S."/>
            <person name="Nowacki M."/>
            <person name="Nowak J.K."/>
            <person name="Plattner H."/>
            <person name="Poulain J."/>
            <person name="Ruiz F."/>
            <person name="Serrano V."/>
            <person name="Zagulski M."/>
            <person name="Dessen P."/>
            <person name="Betermier M."/>
            <person name="Weissenbach J."/>
            <person name="Scarpelli C."/>
            <person name="Schachter V."/>
            <person name="Sperling L."/>
            <person name="Meyer E."/>
            <person name="Cohen J."/>
            <person name="Wincker P."/>
        </authorList>
    </citation>
    <scope>NUCLEOTIDE SEQUENCE [LARGE SCALE GENOMIC DNA]</scope>
    <source>
        <strain evidence="2 3">Stock d4-2</strain>
    </source>
</reference>
<feature type="signal peptide" evidence="1">
    <location>
        <begin position="1"/>
        <end position="17"/>
    </location>
</feature>
<feature type="chain" id="PRO_5002623138" evidence="1">
    <location>
        <begin position="18"/>
        <end position="518"/>
    </location>
</feature>
<dbReference type="EMBL" id="CT868050">
    <property type="protein sequence ID" value="CAK67027.1"/>
    <property type="molecule type" value="Genomic_DNA"/>
</dbReference>
<dbReference type="RefSeq" id="XP_001434424.1">
    <property type="nucleotide sequence ID" value="XM_001434387.1"/>
</dbReference>
<dbReference type="HOGENOM" id="CLU_527312_0_0_1"/>
<gene>
    <name evidence="2" type="ORF">GSPATT00036159001</name>
</gene>
<keyword evidence="1" id="KW-0732">Signal</keyword>
<name>A0C8B0_PARTE</name>
<proteinExistence type="predicted"/>
<protein>
    <submittedName>
        <fullName evidence="2">Uncharacterized protein</fullName>
    </submittedName>
</protein>
<dbReference type="KEGG" id="ptm:GSPATT00036159001"/>
<evidence type="ECO:0000313" key="3">
    <source>
        <dbReference type="Proteomes" id="UP000000600"/>
    </source>
</evidence>
<dbReference type="OMA" id="EENAYWG"/>
<dbReference type="PANTHER" id="PTHR39767:SF2">
    <property type="entry name" value="CHROMOSOME UNDETERMINED SCAFFOLD_1, WHOLE GENOME SHOTGUN SEQUENCE"/>
    <property type="match status" value="1"/>
</dbReference>
<dbReference type="GeneID" id="5020216"/>
<dbReference type="PANTHER" id="PTHR39767">
    <property type="entry name" value="CALCIUM/CALMODULIN-BINDING MEMBRANE PROTEIN PCM4-RELATED"/>
    <property type="match status" value="1"/>
</dbReference>
<sequence length="518" mass="59523">MKLLIYLIQLMIYFGESQPTWKEIYNSKNWENPDPQQTKQSWQYAYAYGGPFSYCGGSKILGGYSVFGKSSFVSSILKLPPHISVKITFDFWKIDSWDSEIFIYLFDNYVASQSFTGDQGGDICGNMGSFYRDHVETITSTLSPHLSSSLVLFMTSNLNASSENESWGFNNFKIEIEECPEGCMFCQDSTISCNQWINFVSYWPGSNESDVWQVENNQTIGYSKCASLQIAGGIDTLFKGQSIENLIQNLPPHFKVHVVVKLWVIGKWNNEVFDLNIDNQSKYSTQIYSLDSSFFCSEHQVKIINIDANTYHTSQEIEIKMKSVKNSEENAYWGVQSFNLYVAKCSVGCEECDWNVVYKCIRCIKRWGILNSECIPAPPLECSLVRINEIFGLKTNSINLFELKINELDLVMKEIGQQQLIVNDIISNISISIQVQCQQNMEIFSFFRNFNECYGEKYSFSHYCTSQSKIFIYNAIFIQLVESQKELLIHMSQQKIEIIQVSILNDVETQVLILKIEI</sequence>
<accession>A0C8B0</accession>
<dbReference type="InterPro" id="IPR009030">
    <property type="entry name" value="Growth_fac_rcpt_cys_sf"/>
</dbReference>
<keyword evidence="3" id="KW-1185">Reference proteome</keyword>
<dbReference type="Proteomes" id="UP000000600">
    <property type="component" value="Unassembled WGS sequence"/>
</dbReference>
<dbReference type="AlphaFoldDB" id="A0C8B0"/>
<organism evidence="2 3">
    <name type="scientific">Paramecium tetraurelia</name>
    <dbReference type="NCBI Taxonomy" id="5888"/>
    <lineage>
        <taxon>Eukaryota</taxon>
        <taxon>Sar</taxon>
        <taxon>Alveolata</taxon>
        <taxon>Ciliophora</taxon>
        <taxon>Intramacronucleata</taxon>
        <taxon>Oligohymenophorea</taxon>
        <taxon>Peniculida</taxon>
        <taxon>Parameciidae</taxon>
        <taxon>Paramecium</taxon>
    </lineage>
</organism>
<evidence type="ECO:0000313" key="2">
    <source>
        <dbReference type="EMBL" id="CAK67027.1"/>
    </source>
</evidence>
<evidence type="ECO:0000256" key="1">
    <source>
        <dbReference type="SAM" id="SignalP"/>
    </source>
</evidence>
<dbReference type="SUPFAM" id="SSF57184">
    <property type="entry name" value="Growth factor receptor domain"/>
    <property type="match status" value="1"/>
</dbReference>
<dbReference type="OrthoDB" id="10309984at2759"/>
<dbReference type="InParanoid" id="A0C8B0"/>